<feature type="domain" description="Hydantoinase B/oxoprolinase" evidence="3">
    <location>
        <begin position="757"/>
        <end position="1276"/>
    </location>
</feature>
<accession>A0A518J2D0</accession>
<dbReference type="Proteomes" id="UP000316770">
    <property type="component" value="Chromosome"/>
</dbReference>
<dbReference type="InterPro" id="IPR008040">
    <property type="entry name" value="Hydant_A_N"/>
</dbReference>
<dbReference type="InterPro" id="IPR002821">
    <property type="entry name" value="Hydantoinase_A"/>
</dbReference>
<dbReference type="Pfam" id="PF01968">
    <property type="entry name" value="Hydantoinase_A"/>
    <property type="match status" value="1"/>
</dbReference>
<dbReference type="InterPro" id="IPR045079">
    <property type="entry name" value="Oxoprolinase-like"/>
</dbReference>
<dbReference type="InterPro" id="IPR003692">
    <property type="entry name" value="Hydantoinase_B"/>
</dbReference>
<gene>
    <name evidence="6" type="primary">apc3</name>
    <name evidence="6" type="ORF">Mal33_55300</name>
</gene>
<comment type="similarity">
    <text evidence="1">Belongs to the oxoprolinase family.</text>
</comment>
<protein>
    <submittedName>
        <fullName evidence="6">Acetophenone carboxylase gamma subunit</fullName>
        <ecNumber evidence="6">6.4.1.8</ecNumber>
    </submittedName>
</protein>
<feature type="domain" description="Hydantoinase/oxoprolinase N-terminal" evidence="4">
    <location>
        <begin position="137"/>
        <end position="249"/>
    </location>
</feature>
<dbReference type="PANTHER" id="PTHR11365:SF23">
    <property type="entry name" value="HYPOTHETICAL 5-OXOPROLINASE (EUROFUNG)-RELATED"/>
    <property type="match status" value="1"/>
</dbReference>
<dbReference type="InterPro" id="IPR049517">
    <property type="entry name" value="ACX-like_C"/>
</dbReference>
<dbReference type="GO" id="GO:0016874">
    <property type="term" value="F:ligase activity"/>
    <property type="evidence" value="ECO:0007669"/>
    <property type="project" value="UniProtKB-KW"/>
</dbReference>
<dbReference type="AlphaFoldDB" id="A0A518J2D0"/>
<evidence type="ECO:0000313" key="7">
    <source>
        <dbReference type="Proteomes" id="UP000316770"/>
    </source>
</evidence>
<dbReference type="EC" id="6.4.1.8" evidence="6"/>
<dbReference type="Pfam" id="PF05378">
    <property type="entry name" value="Hydant_A_N"/>
    <property type="match status" value="1"/>
</dbReference>
<feature type="domain" description="Hydantoinase A/oxoprolinase" evidence="2">
    <location>
        <begin position="274"/>
        <end position="554"/>
    </location>
</feature>
<organism evidence="6 7">
    <name type="scientific">Rosistilla oblonga</name>
    <dbReference type="NCBI Taxonomy" id="2527990"/>
    <lineage>
        <taxon>Bacteria</taxon>
        <taxon>Pseudomonadati</taxon>
        <taxon>Planctomycetota</taxon>
        <taxon>Planctomycetia</taxon>
        <taxon>Pirellulales</taxon>
        <taxon>Pirellulaceae</taxon>
        <taxon>Rosistilla</taxon>
    </lineage>
</organism>
<evidence type="ECO:0000259" key="5">
    <source>
        <dbReference type="Pfam" id="PF19278"/>
    </source>
</evidence>
<evidence type="ECO:0000256" key="1">
    <source>
        <dbReference type="ARBA" id="ARBA00010403"/>
    </source>
</evidence>
<dbReference type="Pfam" id="PF19278">
    <property type="entry name" value="Hydant_A_C"/>
    <property type="match status" value="1"/>
</dbReference>
<evidence type="ECO:0000259" key="2">
    <source>
        <dbReference type="Pfam" id="PF01968"/>
    </source>
</evidence>
<dbReference type="EMBL" id="CP036318">
    <property type="protein sequence ID" value="QDV59495.1"/>
    <property type="molecule type" value="Genomic_DNA"/>
</dbReference>
<evidence type="ECO:0000313" key="6">
    <source>
        <dbReference type="EMBL" id="QDV59495.1"/>
    </source>
</evidence>
<evidence type="ECO:0000259" key="3">
    <source>
        <dbReference type="Pfam" id="PF02538"/>
    </source>
</evidence>
<reference evidence="6 7" key="1">
    <citation type="submission" date="2019-02" db="EMBL/GenBank/DDBJ databases">
        <title>Deep-cultivation of Planctomycetes and their phenomic and genomic characterization uncovers novel biology.</title>
        <authorList>
            <person name="Wiegand S."/>
            <person name="Jogler M."/>
            <person name="Boedeker C."/>
            <person name="Pinto D."/>
            <person name="Vollmers J."/>
            <person name="Rivas-Marin E."/>
            <person name="Kohn T."/>
            <person name="Peeters S.H."/>
            <person name="Heuer A."/>
            <person name="Rast P."/>
            <person name="Oberbeckmann S."/>
            <person name="Bunk B."/>
            <person name="Jeske O."/>
            <person name="Meyerdierks A."/>
            <person name="Storesund J.E."/>
            <person name="Kallscheuer N."/>
            <person name="Luecker S."/>
            <person name="Lage O.M."/>
            <person name="Pohl T."/>
            <person name="Merkel B.J."/>
            <person name="Hornburger P."/>
            <person name="Mueller R.-W."/>
            <person name="Bruemmer F."/>
            <person name="Labrenz M."/>
            <person name="Spormann A.M."/>
            <person name="Op den Camp H."/>
            <person name="Overmann J."/>
            <person name="Amann R."/>
            <person name="Jetten M.S.M."/>
            <person name="Mascher T."/>
            <person name="Medema M.H."/>
            <person name="Devos D.P."/>
            <person name="Kaster A.-K."/>
            <person name="Ovreas L."/>
            <person name="Rohde M."/>
            <person name="Galperin M.Y."/>
            <person name="Jogler C."/>
        </authorList>
    </citation>
    <scope>NUCLEOTIDE SEQUENCE [LARGE SCALE GENOMIC DNA]</scope>
    <source>
        <strain evidence="6 7">Mal33</strain>
    </source>
</reference>
<keyword evidence="7" id="KW-1185">Reference proteome</keyword>
<sequence length="1280" mass="136164">MIKVWADIGGTFTDCFVSIPGQPLRWTKVLSSGSIKGRIDADSTAATVIDRLRVGDPDRFWNGSVLRLLDPHGTLVEQRVVESFTAATGQLQLAEPFSQPPQPGWAYELTSDLTAPVIATRLLLGLPADQPLPPLDVRMGTTRGTNALLTRRGAPTAFLTTAGFEDLLEIGQQDRPDLFTLNIVKRKPLYSAVAAVEERIAADGTILQPLDLDAARQQIDALRRSGAESLAIGLLNAYINPAHEQALVDLALAAGFANVSASHRIAPVIKLVDRAETTVLDAYLNPVIADYVAQVWQQFGGVDRCQLQLMTSGGTLVPGDAFRGKDSILSGPAGGVVALAEIARAHGADEAIGFDMGGTSTDVSRFAGQPVRQYEAFKAGTRILTPMMAIETVAAGGGSICRFDGQRMCVGPESAGADPGPACYGRGGPLTVTDLNVVLGRVLADRFPFPMDRDAAIARLAEIQQTMEAAGHPIESAEALAAGFRAIANHHMAEAVRAVTTAEGRDPRGMTLVGFGGAAGQHLCDVAEVLGIRKIIDHPQASLLSALGMGLAATGNTQSHGIYRPLEKVSDEELTDRIEAVTQQALAELPTAPDGVAATIRQTIDVRYLGTDAALEIDCRSRDEIAAAFHRQHREQFGYQRIDQPLELVAARATVSLPGAAHLQPLAEVEPQDCQPTAFQDVWLGDRWQQVASFDRDQLVSGSQIVGPAIVASDHHTLIVDRNWKAQVAEDHSIVLVQEEGASDRRVAVETDEATCDPVLLEIFASRFQQIANQMGLVLGRTAISVNVKERRDYSCAVFRGDGSLVANAPHVPVHLGAMGHTVRSIMQQFPEMFPGDCFVTNDPFAGGSHLPDVTVITPVFVDSDSESASEQGTRRPDFFVASRAHHAEIGGITPGSMPPDASNLSQEGVLIRGLALVRNGQQHQEDLKQLLSAGEYPSRCVAENLADIAAQQAAGTGGARDLCALVAQYGGAVVDRYMMHLQDVAAAAVSARLRRLPAGAMQFEDSLDDGTPICVQMQVIDDRLRIDFAGTAGVHPRGFNATPAIVTAAVLYVLRTLIDQPLPLNEGVLRCVDLHLPVGLLNPTRDDDPRKCPAVVAGNVETSQRVVDVLLGALGVAAASQGTMNNFVIGDATFGYYETICGGSGATAIGDGASAVHTHMTNTRITDPEVLELRYPMRLIRFAIRRGSGGVGEHRGGDGAIREVEFLKPLTVSLLTGRRTDRPPYGLAGGADGALGENWHTAADGEKQRLAACCRIEVQAGDRITLLTPGGGGYGLKPE</sequence>
<evidence type="ECO:0000259" key="4">
    <source>
        <dbReference type="Pfam" id="PF05378"/>
    </source>
</evidence>
<keyword evidence="6" id="KW-0436">Ligase</keyword>
<dbReference type="GO" id="GO:0017168">
    <property type="term" value="F:5-oxoprolinase (ATP-hydrolyzing) activity"/>
    <property type="evidence" value="ECO:0007669"/>
    <property type="project" value="TreeGrafter"/>
</dbReference>
<dbReference type="PANTHER" id="PTHR11365">
    <property type="entry name" value="5-OXOPROLINASE RELATED"/>
    <property type="match status" value="1"/>
</dbReference>
<dbReference type="GO" id="GO:0005829">
    <property type="term" value="C:cytosol"/>
    <property type="evidence" value="ECO:0007669"/>
    <property type="project" value="TreeGrafter"/>
</dbReference>
<proteinExistence type="inferred from homology"/>
<dbReference type="Pfam" id="PF02538">
    <property type="entry name" value="Hydantoinase_B"/>
    <property type="match status" value="1"/>
</dbReference>
<name>A0A518J2D0_9BACT</name>
<feature type="domain" description="Acetophenone carboxylase-like C-terminal" evidence="5">
    <location>
        <begin position="664"/>
        <end position="729"/>
    </location>
</feature>
<dbReference type="GO" id="GO:0006749">
    <property type="term" value="P:glutathione metabolic process"/>
    <property type="evidence" value="ECO:0007669"/>
    <property type="project" value="TreeGrafter"/>
</dbReference>
<dbReference type="RefSeq" id="WP_145290975.1">
    <property type="nucleotide sequence ID" value="NZ_CP036318.1"/>
</dbReference>